<protein>
    <submittedName>
        <fullName evidence="2">Uncharacterized protein</fullName>
    </submittedName>
</protein>
<evidence type="ECO:0000313" key="2">
    <source>
        <dbReference type="WBParaSite" id="nRc.2.0.1.t09160-RA"/>
    </source>
</evidence>
<dbReference type="Proteomes" id="UP000887565">
    <property type="component" value="Unplaced"/>
</dbReference>
<dbReference type="WBParaSite" id="nRc.2.0.1.t09160-RA">
    <property type="protein sequence ID" value="nRc.2.0.1.t09160-RA"/>
    <property type="gene ID" value="nRc.2.0.1.g09160"/>
</dbReference>
<accession>A0A915I5M9</accession>
<dbReference type="AlphaFoldDB" id="A0A915I5M9"/>
<reference evidence="2" key="1">
    <citation type="submission" date="2022-11" db="UniProtKB">
        <authorList>
            <consortium name="WormBaseParasite"/>
        </authorList>
    </citation>
    <scope>IDENTIFICATION</scope>
</reference>
<name>A0A915I5M9_ROMCU</name>
<organism evidence="1 2">
    <name type="scientific">Romanomermis culicivorax</name>
    <name type="common">Nematode worm</name>
    <dbReference type="NCBI Taxonomy" id="13658"/>
    <lineage>
        <taxon>Eukaryota</taxon>
        <taxon>Metazoa</taxon>
        <taxon>Ecdysozoa</taxon>
        <taxon>Nematoda</taxon>
        <taxon>Enoplea</taxon>
        <taxon>Dorylaimia</taxon>
        <taxon>Mermithida</taxon>
        <taxon>Mermithoidea</taxon>
        <taxon>Mermithidae</taxon>
        <taxon>Romanomermis</taxon>
    </lineage>
</organism>
<sequence>MKYEYDDHVARMHTNWGFSTAGDSMDAITLHKKNYPVHKQAYFQDFAVKFEQTSHPNTLFLKLTW</sequence>
<proteinExistence type="predicted"/>
<keyword evidence="1" id="KW-1185">Reference proteome</keyword>
<evidence type="ECO:0000313" key="1">
    <source>
        <dbReference type="Proteomes" id="UP000887565"/>
    </source>
</evidence>